<protein>
    <recommendedName>
        <fullName evidence="3">U-box domain-containing protein</fullName>
    </recommendedName>
</protein>
<dbReference type="InterPro" id="IPR013083">
    <property type="entry name" value="Znf_RING/FYVE/PHD"/>
</dbReference>
<dbReference type="InterPro" id="IPR003613">
    <property type="entry name" value="Ubox_domain"/>
</dbReference>
<evidence type="ECO:0000256" key="2">
    <source>
        <dbReference type="ARBA" id="ARBA00022679"/>
    </source>
</evidence>
<dbReference type="Pfam" id="PF04564">
    <property type="entry name" value="U-box"/>
    <property type="match status" value="1"/>
</dbReference>
<accession>A0AA88UF22</accession>
<organism evidence="4 5">
    <name type="scientific">Escallonia rubra</name>
    <dbReference type="NCBI Taxonomy" id="112253"/>
    <lineage>
        <taxon>Eukaryota</taxon>
        <taxon>Viridiplantae</taxon>
        <taxon>Streptophyta</taxon>
        <taxon>Embryophyta</taxon>
        <taxon>Tracheophyta</taxon>
        <taxon>Spermatophyta</taxon>
        <taxon>Magnoliopsida</taxon>
        <taxon>eudicotyledons</taxon>
        <taxon>Gunneridae</taxon>
        <taxon>Pentapetalae</taxon>
        <taxon>asterids</taxon>
        <taxon>campanulids</taxon>
        <taxon>Escalloniales</taxon>
        <taxon>Escalloniaceae</taxon>
        <taxon>Escallonia</taxon>
    </lineage>
</organism>
<evidence type="ECO:0000259" key="3">
    <source>
        <dbReference type="Pfam" id="PF04564"/>
    </source>
</evidence>
<dbReference type="GO" id="GO:0004842">
    <property type="term" value="F:ubiquitin-protein transferase activity"/>
    <property type="evidence" value="ECO:0007669"/>
    <property type="project" value="InterPro"/>
</dbReference>
<sequence>MGGNGKHRWKISIYRSKSPKKKDPQREFLCPISGCLMSDPVVVTSCQTFEREVAEKPKMLFSHASTELNHRACHFYSSSSEESVIANVPATPLLSFATRPGCYSSTKDAADEHDEEVTQPCYRRKEIGSTTILRRLSA</sequence>
<proteinExistence type="predicted"/>
<dbReference type="EMBL" id="JAVXUO010001456">
    <property type="protein sequence ID" value="KAK2982155.1"/>
    <property type="molecule type" value="Genomic_DNA"/>
</dbReference>
<name>A0AA88UF22_9ASTE</name>
<evidence type="ECO:0000313" key="5">
    <source>
        <dbReference type="Proteomes" id="UP001187471"/>
    </source>
</evidence>
<feature type="domain" description="U-box" evidence="3">
    <location>
        <begin position="27"/>
        <end position="55"/>
    </location>
</feature>
<reference evidence="4" key="1">
    <citation type="submission" date="2022-12" db="EMBL/GenBank/DDBJ databases">
        <title>Draft genome assemblies for two species of Escallonia (Escalloniales).</title>
        <authorList>
            <person name="Chanderbali A."/>
            <person name="Dervinis C."/>
            <person name="Anghel I."/>
            <person name="Soltis D."/>
            <person name="Soltis P."/>
            <person name="Zapata F."/>
        </authorList>
    </citation>
    <scope>NUCLEOTIDE SEQUENCE</scope>
    <source>
        <strain evidence="4">UCBG92.1500</strain>
        <tissue evidence="4">Leaf</tissue>
    </source>
</reference>
<dbReference type="Proteomes" id="UP001187471">
    <property type="component" value="Unassembled WGS sequence"/>
</dbReference>
<dbReference type="Gene3D" id="3.30.40.10">
    <property type="entry name" value="Zinc/RING finger domain, C3HC4 (zinc finger)"/>
    <property type="match status" value="1"/>
</dbReference>
<dbReference type="AlphaFoldDB" id="A0AA88UF22"/>
<evidence type="ECO:0000313" key="4">
    <source>
        <dbReference type="EMBL" id="KAK2982155.1"/>
    </source>
</evidence>
<keyword evidence="2" id="KW-0808">Transferase</keyword>
<evidence type="ECO:0000256" key="1">
    <source>
        <dbReference type="ARBA" id="ARBA00004906"/>
    </source>
</evidence>
<dbReference type="GO" id="GO:0016567">
    <property type="term" value="P:protein ubiquitination"/>
    <property type="evidence" value="ECO:0007669"/>
    <property type="project" value="InterPro"/>
</dbReference>
<keyword evidence="5" id="KW-1185">Reference proteome</keyword>
<comment type="pathway">
    <text evidence="1">Protein modification; protein ubiquitination.</text>
</comment>
<gene>
    <name evidence="4" type="ORF">RJ640_003656</name>
</gene>
<comment type="caution">
    <text evidence="4">The sequence shown here is derived from an EMBL/GenBank/DDBJ whole genome shotgun (WGS) entry which is preliminary data.</text>
</comment>
<dbReference type="SUPFAM" id="SSF57850">
    <property type="entry name" value="RING/U-box"/>
    <property type="match status" value="1"/>
</dbReference>